<dbReference type="EMBL" id="PFAZ01000001">
    <property type="protein sequence ID" value="PIR89361.1"/>
    <property type="molecule type" value="Genomic_DNA"/>
</dbReference>
<dbReference type="Proteomes" id="UP000231157">
    <property type="component" value="Unassembled WGS sequence"/>
</dbReference>
<organism evidence="2 3">
    <name type="scientific">Candidatus Harrisonbacteria bacterium CG10_big_fil_rev_8_21_14_0_10_40_38</name>
    <dbReference type="NCBI Taxonomy" id="1974583"/>
    <lineage>
        <taxon>Bacteria</taxon>
        <taxon>Candidatus Harrisoniibacteriota</taxon>
    </lineage>
</organism>
<keyword evidence="1" id="KW-0812">Transmembrane</keyword>
<evidence type="ECO:0008006" key="4">
    <source>
        <dbReference type="Google" id="ProtNLM"/>
    </source>
</evidence>
<keyword evidence="1" id="KW-1133">Transmembrane helix</keyword>
<evidence type="ECO:0000313" key="3">
    <source>
        <dbReference type="Proteomes" id="UP000231157"/>
    </source>
</evidence>
<evidence type="ECO:0000256" key="1">
    <source>
        <dbReference type="SAM" id="Phobius"/>
    </source>
</evidence>
<protein>
    <recommendedName>
        <fullName evidence="4">POTRA domain-containing protein</fullName>
    </recommendedName>
</protein>
<dbReference type="AlphaFoldDB" id="A0A2H0USJ5"/>
<accession>A0A2H0USJ5</accession>
<gene>
    <name evidence="2" type="ORF">COU07_00475</name>
</gene>
<evidence type="ECO:0000313" key="2">
    <source>
        <dbReference type="EMBL" id="PIR89361.1"/>
    </source>
</evidence>
<name>A0A2H0USJ5_9BACT</name>
<proteinExistence type="predicted"/>
<feature type="transmembrane region" description="Helical" evidence="1">
    <location>
        <begin position="20"/>
        <end position="42"/>
    </location>
</feature>
<reference evidence="3" key="1">
    <citation type="submission" date="2017-09" db="EMBL/GenBank/DDBJ databases">
        <title>Depth-based differentiation of microbial function through sediment-hosted aquifers and enrichment of novel symbionts in the deep terrestrial subsurface.</title>
        <authorList>
            <person name="Probst A.J."/>
            <person name="Ladd B."/>
            <person name="Jarett J.K."/>
            <person name="Geller-Mcgrath D.E."/>
            <person name="Sieber C.M.K."/>
            <person name="Emerson J.B."/>
            <person name="Anantharaman K."/>
            <person name="Thomas B.C."/>
            <person name="Malmstrom R."/>
            <person name="Stieglmeier M."/>
            <person name="Klingl A."/>
            <person name="Woyke T."/>
            <person name="Ryan C.M."/>
            <person name="Banfield J.F."/>
        </authorList>
    </citation>
    <scope>NUCLEOTIDE SEQUENCE [LARGE SCALE GENOMIC DNA]</scope>
</reference>
<comment type="caution">
    <text evidence="2">The sequence shown here is derived from an EMBL/GenBank/DDBJ whole genome shotgun (WGS) entry which is preliminary data.</text>
</comment>
<sequence>MSQPQRPIAKKRKDLRWFKFRLKFYALSGVFGLILIGVFYLFRYTPMFQIKSIGINGADKEESKALLADFKQSVFKTTSAKLFGTDSYFAVSEEEISTEKYESIKIDKKLFKHEASITVVPRNRLGIWCREGDAGTSCWFFDDKEGIAIEETLEGEGHLIIKIVEKNNEKVVAGETLINKKFFERIKKIIDGTSKIDLDVKRFEINTGYQEFSAIITGGAKIIFSLRFDPEKESLSALSKILNENSLSSISYIDLSVENKLYIKRK</sequence>
<keyword evidence="1" id="KW-0472">Membrane</keyword>